<dbReference type="KEGG" id="emo:DM558_07745"/>
<dbReference type="AlphaFoldDB" id="A0A3Q9JLP8"/>
<protein>
    <submittedName>
        <fullName evidence="1">Uncharacterized protein</fullName>
    </submittedName>
</protein>
<evidence type="ECO:0000313" key="2">
    <source>
        <dbReference type="Proteomes" id="UP000273143"/>
    </source>
</evidence>
<keyword evidence="2" id="KW-1185">Reference proteome</keyword>
<reference evidence="2" key="1">
    <citation type="submission" date="2018-06" db="EMBL/GenBank/DDBJ databases">
        <title>Complete genome of Pseudomonas insecticola strain QZS01.</title>
        <authorList>
            <person name="Wang J."/>
            <person name="Su Q."/>
        </authorList>
    </citation>
    <scope>NUCLEOTIDE SEQUENCE [LARGE SCALE GENOMIC DNA]</scope>
    <source>
        <strain evidence="2">QZS01</strain>
    </source>
</reference>
<sequence length="89" mass="10278">MNSELINQRNLEVAQFAFDNAQEKFDKPELPDYLIERKVKPYAHELATTGKCEALGFTDDEEPMDEYEAYTLAYNTVLEDHLSMNDGEL</sequence>
<proteinExistence type="predicted"/>
<dbReference type="EMBL" id="CP029822">
    <property type="protein sequence ID" value="AZS50677.1"/>
    <property type="molecule type" value="Genomic_DNA"/>
</dbReference>
<name>A0A3Q9JLP8_9GAMM</name>
<gene>
    <name evidence="1" type="ORF">DM558_07745</name>
</gene>
<evidence type="ECO:0000313" key="1">
    <source>
        <dbReference type="EMBL" id="AZS50677.1"/>
    </source>
</evidence>
<accession>A0A3Q9JLP8</accession>
<organism evidence="1 2">
    <name type="scientific">Entomomonas moraniae</name>
    <dbReference type="NCBI Taxonomy" id="2213226"/>
    <lineage>
        <taxon>Bacteria</taxon>
        <taxon>Pseudomonadati</taxon>
        <taxon>Pseudomonadota</taxon>
        <taxon>Gammaproteobacteria</taxon>
        <taxon>Pseudomonadales</taxon>
        <taxon>Pseudomonadaceae</taxon>
        <taxon>Entomomonas</taxon>
    </lineage>
</organism>
<dbReference type="RefSeq" id="WP_127163212.1">
    <property type="nucleotide sequence ID" value="NZ_CP029822.1"/>
</dbReference>
<dbReference type="Proteomes" id="UP000273143">
    <property type="component" value="Chromosome"/>
</dbReference>